<keyword evidence="7" id="KW-0963">Cytoplasm</keyword>
<feature type="transmembrane region" description="Helical" evidence="17">
    <location>
        <begin position="48"/>
        <end position="67"/>
    </location>
</feature>
<keyword evidence="17" id="KW-1133">Transmembrane helix</keyword>
<keyword evidence="17" id="KW-0472">Membrane</keyword>
<feature type="coiled-coil region" evidence="16">
    <location>
        <begin position="164"/>
        <end position="191"/>
    </location>
</feature>
<evidence type="ECO:0000256" key="16">
    <source>
        <dbReference type="SAM" id="Coils"/>
    </source>
</evidence>
<dbReference type="GO" id="GO:0000155">
    <property type="term" value="F:phosphorelay sensor kinase activity"/>
    <property type="evidence" value="ECO:0007669"/>
    <property type="project" value="InterPro"/>
</dbReference>
<evidence type="ECO:0000256" key="1">
    <source>
        <dbReference type="ARBA" id="ARBA00000085"/>
    </source>
</evidence>
<feature type="transmembrane region" description="Helical" evidence="17">
    <location>
        <begin position="17"/>
        <end position="36"/>
    </location>
</feature>
<keyword evidence="9" id="KW-0479">Metal-binding</keyword>
<dbReference type="InterPro" id="IPR017205">
    <property type="entry name" value="Sig_transdc_His_kinase_ChrS"/>
</dbReference>
<evidence type="ECO:0000256" key="10">
    <source>
        <dbReference type="ARBA" id="ARBA00022777"/>
    </source>
</evidence>
<name>A0A428ZNA6_KIBAR</name>
<comment type="subcellular location">
    <subcellularLocation>
        <location evidence="3">Cytoplasm</location>
    </subcellularLocation>
</comment>
<keyword evidence="8" id="KW-0808">Transferase</keyword>
<comment type="cofactor">
    <cofactor evidence="2">
        <name>[4Fe-4S] cluster</name>
        <dbReference type="ChEBI" id="CHEBI:49883"/>
    </cofactor>
</comment>
<keyword evidence="12" id="KW-0902">Two-component regulatory system</keyword>
<dbReference type="InterPro" id="IPR011712">
    <property type="entry name" value="Sig_transdc_His_kin_sub3_dim/P"/>
</dbReference>
<evidence type="ECO:0000256" key="7">
    <source>
        <dbReference type="ARBA" id="ARBA00022490"/>
    </source>
</evidence>
<dbReference type="GO" id="GO:0005737">
    <property type="term" value="C:cytoplasm"/>
    <property type="evidence" value="ECO:0007669"/>
    <property type="project" value="UniProtKB-SubCell"/>
</dbReference>
<evidence type="ECO:0000256" key="11">
    <source>
        <dbReference type="ARBA" id="ARBA00023004"/>
    </source>
</evidence>
<dbReference type="GO" id="GO:0051539">
    <property type="term" value="F:4 iron, 4 sulfur cluster binding"/>
    <property type="evidence" value="ECO:0007669"/>
    <property type="project" value="UniProtKB-KW"/>
</dbReference>
<organism evidence="19 20">
    <name type="scientific">Kibdelosporangium aridum</name>
    <dbReference type="NCBI Taxonomy" id="2030"/>
    <lineage>
        <taxon>Bacteria</taxon>
        <taxon>Bacillati</taxon>
        <taxon>Actinomycetota</taxon>
        <taxon>Actinomycetes</taxon>
        <taxon>Pseudonocardiales</taxon>
        <taxon>Pseudonocardiaceae</taxon>
        <taxon>Kibdelosporangium</taxon>
    </lineage>
</organism>
<dbReference type="CDD" id="cd16917">
    <property type="entry name" value="HATPase_UhpB-NarQ-NarX-like"/>
    <property type="match status" value="1"/>
</dbReference>
<comment type="catalytic activity">
    <reaction evidence="1">
        <text>ATP + protein L-histidine = ADP + protein N-phospho-L-histidine.</text>
        <dbReference type="EC" id="2.7.13.3"/>
    </reaction>
</comment>
<feature type="transmembrane region" description="Helical" evidence="17">
    <location>
        <begin position="140"/>
        <end position="159"/>
    </location>
</feature>
<dbReference type="InterPro" id="IPR003594">
    <property type="entry name" value="HATPase_dom"/>
</dbReference>
<evidence type="ECO:0000256" key="15">
    <source>
        <dbReference type="ARBA" id="ARBA00030800"/>
    </source>
</evidence>
<evidence type="ECO:0000256" key="3">
    <source>
        <dbReference type="ARBA" id="ARBA00004496"/>
    </source>
</evidence>
<evidence type="ECO:0000256" key="6">
    <source>
        <dbReference type="ARBA" id="ARBA00022485"/>
    </source>
</evidence>
<feature type="domain" description="Histidine kinase" evidence="18">
    <location>
        <begin position="207"/>
        <end position="404"/>
    </location>
</feature>
<evidence type="ECO:0000313" key="19">
    <source>
        <dbReference type="EMBL" id="RSM89526.1"/>
    </source>
</evidence>
<proteinExistence type="predicted"/>
<dbReference type="InterPro" id="IPR004358">
    <property type="entry name" value="Sig_transdc_His_kin-like_C"/>
</dbReference>
<keyword evidence="17" id="KW-0812">Transmembrane</keyword>
<keyword evidence="13" id="KW-0411">Iron-sulfur</keyword>
<dbReference type="InterPro" id="IPR005467">
    <property type="entry name" value="His_kinase_dom"/>
</dbReference>
<feature type="transmembrane region" description="Helical" evidence="17">
    <location>
        <begin position="99"/>
        <end position="120"/>
    </location>
</feature>
<evidence type="ECO:0000256" key="5">
    <source>
        <dbReference type="ARBA" id="ARBA00017322"/>
    </source>
</evidence>
<dbReference type="PROSITE" id="PS50109">
    <property type="entry name" value="HIS_KIN"/>
    <property type="match status" value="1"/>
</dbReference>
<dbReference type="EMBL" id="QHKI01000003">
    <property type="protein sequence ID" value="RSM89526.1"/>
    <property type="molecule type" value="Genomic_DNA"/>
</dbReference>
<sequence length="417" mass="45110">MSLMLQIGEADAKRARWIYTGIAYAAMAASITWSLVDRRAAPQPQLTVALSVVAAIWIGVICRWWPVWPRHRIWAVVAYAGLLAMNTALISTSDAFTSYVWIGFPYAFAIFPARWAVFAVTANAISTFVIQEGAFQTSPYVVMLAVAGPVIFAGWVAGLESERRKQAISQLTETNERLAKAMEENAGLHAQLLVQAREAGVLDERQRMAREIHDTLAQELAALIRQLHAANRVREQPEKWQHHMDQVRLLAERGLSEARRSVQALRPAPLENSRLPEAIAEMARNWSQASGVSVRTETTGTPEPLIPGIEVALFRVAQEALANIAKHANATRVGITLSYMDDVVLLDVRDDGVGFEPGATGPADASGYGLGTMRQRLLGVGGTLDIESTPGEGTAIGASVPAIRAEAGAEAEGEAVS</sequence>
<feature type="transmembrane region" description="Helical" evidence="17">
    <location>
        <begin position="73"/>
        <end position="92"/>
    </location>
</feature>
<evidence type="ECO:0000256" key="12">
    <source>
        <dbReference type="ARBA" id="ARBA00023012"/>
    </source>
</evidence>
<keyword evidence="16" id="KW-0175">Coiled coil</keyword>
<evidence type="ECO:0000256" key="8">
    <source>
        <dbReference type="ARBA" id="ARBA00022679"/>
    </source>
</evidence>
<reference evidence="19 20" key="1">
    <citation type="submission" date="2018-05" db="EMBL/GenBank/DDBJ databases">
        <title>Evolution of GPA BGCs.</title>
        <authorList>
            <person name="Waglechner N."/>
            <person name="Wright G.D."/>
        </authorList>
    </citation>
    <scope>NUCLEOTIDE SEQUENCE [LARGE SCALE GENOMIC DNA]</scope>
    <source>
        <strain evidence="19 20">A82846</strain>
    </source>
</reference>
<evidence type="ECO:0000256" key="14">
    <source>
        <dbReference type="ARBA" id="ARBA00024827"/>
    </source>
</evidence>
<dbReference type="Gene3D" id="3.30.565.10">
    <property type="entry name" value="Histidine kinase-like ATPase, C-terminal domain"/>
    <property type="match status" value="1"/>
</dbReference>
<dbReference type="PRINTS" id="PR00344">
    <property type="entry name" value="BCTRLSENSOR"/>
</dbReference>
<evidence type="ECO:0000256" key="9">
    <source>
        <dbReference type="ARBA" id="ARBA00022723"/>
    </source>
</evidence>
<dbReference type="GO" id="GO:0046983">
    <property type="term" value="F:protein dimerization activity"/>
    <property type="evidence" value="ECO:0007669"/>
    <property type="project" value="InterPro"/>
</dbReference>
<protein>
    <recommendedName>
        <fullName evidence="5">Oxygen sensor histidine kinase NreB</fullName>
        <ecNumber evidence="4">2.7.13.3</ecNumber>
    </recommendedName>
    <alternativeName>
        <fullName evidence="15">Nitrogen regulation protein B</fullName>
    </alternativeName>
</protein>
<dbReference type="PANTHER" id="PTHR24421:SF62">
    <property type="entry name" value="SENSORY TRANSDUCTION HISTIDINE KINASE"/>
    <property type="match status" value="1"/>
</dbReference>
<dbReference type="InterPro" id="IPR036890">
    <property type="entry name" value="HATPase_C_sf"/>
</dbReference>
<evidence type="ECO:0000256" key="13">
    <source>
        <dbReference type="ARBA" id="ARBA00023014"/>
    </source>
</evidence>
<gene>
    <name evidence="19" type="ORF">DMH04_05945</name>
</gene>
<keyword evidence="11" id="KW-0408">Iron</keyword>
<dbReference type="GO" id="GO:0016020">
    <property type="term" value="C:membrane"/>
    <property type="evidence" value="ECO:0007669"/>
    <property type="project" value="InterPro"/>
</dbReference>
<dbReference type="Pfam" id="PF07730">
    <property type="entry name" value="HisKA_3"/>
    <property type="match status" value="1"/>
</dbReference>
<dbReference type="InterPro" id="IPR050482">
    <property type="entry name" value="Sensor_HK_TwoCompSys"/>
</dbReference>
<keyword evidence="10 19" id="KW-0418">Kinase</keyword>
<dbReference type="OrthoDB" id="144293at2"/>
<dbReference type="Pfam" id="PF02518">
    <property type="entry name" value="HATPase_c"/>
    <property type="match status" value="1"/>
</dbReference>
<dbReference type="EC" id="2.7.13.3" evidence="4"/>
<evidence type="ECO:0000313" key="20">
    <source>
        <dbReference type="Proteomes" id="UP000287547"/>
    </source>
</evidence>
<keyword evidence="6" id="KW-0004">4Fe-4S</keyword>
<dbReference type="PANTHER" id="PTHR24421">
    <property type="entry name" value="NITRATE/NITRITE SENSOR PROTEIN NARX-RELATED"/>
    <property type="match status" value="1"/>
</dbReference>
<evidence type="ECO:0000256" key="2">
    <source>
        <dbReference type="ARBA" id="ARBA00001966"/>
    </source>
</evidence>
<dbReference type="RefSeq" id="WP_051793270.1">
    <property type="nucleotide sequence ID" value="NZ_QHKI01000003.1"/>
</dbReference>
<evidence type="ECO:0000259" key="18">
    <source>
        <dbReference type="PROSITE" id="PS50109"/>
    </source>
</evidence>
<comment type="caution">
    <text evidence="19">The sequence shown here is derived from an EMBL/GenBank/DDBJ whole genome shotgun (WGS) entry which is preliminary data.</text>
</comment>
<dbReference type="Proteomes" id="UP000287547">
    <property type="component" value="Unassembled WGS sequence"/>
</dbReference>
<dbReference type="GO" id="GO:0046872">
    <property type="term" value="F:metal ion binding"/>
    <property type="evidence" value="ECO:0007669"/>
    <property type="project" value="UniProtKB-KW"/>
</dbReference>
<dbReference type="Gene3D" id="1.20.5.1930">
    <property type="match status" value="1"/>
</dbReference>
<dbReference type="PIRSF" id="PIRSF037434">
    <property type="entry name" value="STHK_ChrS"/>
    <property type="match status" value="1"/>
</dbReference>
<evidence type="ECO:0000256" key="17">
    <source>
        <dbReference type="SAM" id="Phobius"/>
    </source>
</evidence>
<accession>A0A428ZNA6</accession>
<dbReference type="AlphaFoldDB" id="A0A428ZNA6"/>
<dbReference type="SMART" id="SM00387">
    <property type="entry name" value="HATPase_c"/>
    <property type="match status" value="1"/>
</dbReference>
<dbReference type="SUPFAM" id="SSF55874">
    <property type="entry name" value="ATPase domain of HSP90 chaperone/DNA topoisomerase II/histidine kinase"/>
    <property type="match status" value="1"/>
</dbReference>
<evidence type="ECO:0000256" key="4">
    <source>
        <dbReference type="ARBA" id="ARBA00012438"/>
    </source>
</evidence>
<comment type="function">
    <text evidence="14">Member of the two-component regulatory system NreB/NreC involved in the control of dissimilatory nitrate/nitrite reduction in response to oxygen. NreB functions as a direct oxygen sensor histidine kinase which is autophosphorylated, in the absence of oxygen, probably at the conserved histidine residue, and transfers its phosphate group probably to a conserved aspartate residue of NreC. NreB/NreC activates the expression of the nitrate (narGHJI) and nitrite (nir) reductase operons, as well as the putative nitrate transporter gene narT.</text>
</comment>